<keyword evidence="1" id="KW-0812">Transmembrane</keyword>
<comment type="caution">
    <text evidence="2">The sequence shown here is derived from an EMBL/GenBank/DDBJ whole genome shotgun (WGS) entry which is preliminary data.</text>
</comment>
<evidence type="ECO:0000313" key="2">
    <source>
        <dbReference type="EMBL" id="KAG2569269.1"/>
    </source>
</evidence>
<evidence type="ECO:0000256" key="1">
    <source>
        <dbReference type="SAM" id="Phobius"/>
    </source>
</evidence>
<proteinExistence type="predicted"/>
<dbReference type="AlphaFoldDB" id="A0A8T0Q915"/>
<accession>A0A8T0Q915</accession>
<keyword evidence="3" id="KW-1185">Reference proteome</keyword>
<sequence>MSGSKTGSGNSGQSEGYNRRSKYIDMDKMVSFMTKEINYFWSLYDPSDDDTKICPIYRVPEHILEIDRIPYEPFVVSFGPYHHGAQHLEAMEKKKWEYLDRVLKLNRERTLCDYLKSISGLEKQARKCYSDEIKMERKKFLQMLLLDGCFILVNIDENVGTRVSNARVLEPSSFHKETDENMGGEAAANLKDSSGGVGPSKYKEHGYAMELELIKVEASQESGGQNEIGDANHMTNMENCNNAGDWLSCATWHDMFLLENQIPFFIVECIYELVTGTAESLCSKTAEFVEAILGHYPIAIQEFDRPKQFHHLLHLCHMYFRPSKKIDEELVCQPRRRYFVNLLHLGYRFIEVDHKPVDADKNLEQMDCFQAGKLRTRWRRAVEYHQAGVQFKKRQYGEQSKHSLLDIRFVDGVIEVPCLPIDESSESLFKNLLSLEQIDRRFGNDISAYVTFMSQVLATPADATLLVQRGIIVHMLDSDDEVSELFTRLTKQVTFRFDWNYYLKSLCQVLEAHYQSRLNRWIAWLWLNHFGNPWLALAALAGIVVLACTIVQTIYTVMSYIKPPPGI</sequence>
<evidence type="ECO:0000313" key="3">
    <source>
        <dbReference type="Proteomes" id="UP000823388"/>
    </source>
</evidence>
<dbReference type="Proteomes" id="UP000823388">
    <property type="component" value="Chromosome 7N"/>
</dbReference>
<name>A0A8T0Q915_PANVG</name>
<dbReference type="PANTHER" id="PTHR31170:SF18">
    <property type="entry name" value="(WILD MALAYSIAN BANANA) HYPOTHETICAL PROTEIN"/>
    <property type="match status" value="1"/>
</dbReference>
<organism evidence="2 3">
    <name type="scientific">Panicum virgatum</name>
    <name type="common">Blackwell switchgrass</name>
    <dbReference type="NCBI Taxonomy" id="38727"/>
    <lineage>
        <taxon>Eukaryota</taxon>
        <taxon>Viridiplantae</taxon>
        <taxon>Streptophyta</taxon>
        <taxon>Embryophyta</taxon>
        <taxon>Tracheophyta</taxon>
        <taxon>Spermatophyta</taxon>
        <taxon>Magnoliopsida</taxon>
        <taxon>Liliopsida</taxon>
        <taxon>Poales</taxon>
        <taxon>Poaceae</taxon>
        <taxon>PACMAD clade</taxon>
        <taxon>Panicoideae</taxon>
        <taxon>Panicodae</taxon>
        <taxon>Paniceae</taxon>
        <taxon>Panicinae</taxon>
        <taxon>Panicum</taxon>
        <taxon>Panicum sect. Hiantes</taxon>
    </lineage>
</organism>
<reference evidence="2" key="1">
    <citation type="submission" date="2020-05" db="EMBL/GenBank/DDBJ databases">
        <title>WGS assembly of Panicum virgatum.</title>
        <authorList>
            <person name="Lovell J.T."/>
            <person name="Jenkins J."/>
            <person name="Shu S."/>
            <person name="Juenger T.E."/>
            <person name="Schmutz J."/>
        </authorList>
    </citation>
    <scope>NUCLEOTIDE SEQUENCE</scope>
    <source>
        <strain evidence="2">AP13</strain>
    </source>
</reference>
<dbReference type="EMBL" id="CM029050">
    <property type="protein sequence ID" value="KAG2569269.1"/>
    <property type="molecule type" value="Genomic_DNA"/>
</dbReference>
<feature type="transmembrane region" description="Helical" evidence="1">
    <location>
        <begin position="534"/>
        <end position="558"/>
    </location>
</feature>
<protein>
    <submittedName>
        <fullName evidence="2">Uncharacterized protein</fullName>
    </submittedName>
</protein>
<keyword evidence="1" id="KW-1133">Transmembrane helix</keyword>
<dbReference type="PANTHER" id="PTHR31170">
    <property type="entry name" value="BNAC04G53230D PROTEIN"/>
    <property type="match status" value="1"/>
</dbReference>
<gene>
    <name evidence="2" type="ORF">PVAP13_7NG412700</name>
</gene>
<keyword evidence="1" id="KW-0472">Membrane</keyword>
<dbReference type="Pfam" id="PF03140">
    <property type="entry name" value="DUF247"/>
    <property type="match status" value="1"/>
</dbReference>
<dbReference type="InterPro" id="IPR004158">
    <property type="entry name" value="DUF247_pln"/>
</dbReference>